<feature type="non-terminal residue" evidence="10">
    <location>
        <position position="514"/>
    </location>
</feature>
<accession>X1BQN1</accession>
<evidence type="ECO:0000256" key="3">
    <source>
        <dbReference type="ARBA" id="ARBA00022448"/>
    </source>
</evidence>
<reference evidence="10" key="1">
    <citation type="journal article" date="2014" name="Front. Microbiol.">
        <title>High frequency of phylogenetically diverse reductive dehalogenase-homologous genes in deep subseafloor sedimentary metagenomes.</title>
        <authorList>
            <person name="Kawai M."/>
            <person name="Futagami T."/>
            <person name="Toyoda A."/>
            <person name="Takaki Y."/>
            <person name="Nishi S."/>
            <person name="Hori S."/>
            <person name="Arai W."/>
            <person name="Tsubouchi T."/>
            <person name="Morono Y."/>
            <person name="Uchiyama I."/>
            <person name="Ito T."/>
            <person name="Fujiyama A."/>
            <person name="Inagaki F."/>
            <person name="Takami H."/>
        </authorList>
    </citation>
    <scope>NUCLEOTIDE SEQUENCE</scope>
    <source>
        <strain evidence="10">Expedition CK06-06</strain>
    </source>
</reference>
<comment type="subcellular location">
    <subcellularLocation>
        <location evidence="1">Membrane</location>
        <topology evidence="1">Multi-pass membrane protein</topology>
    </subcellularLocation>
</comment>
<feature type="transmembrane region" description="Helical" evidence="9">
    <location>
        <begin position="377"/>
        <end position="395"/>
    </location>
</feature>
<dbReference type="GO" id="GO:0051117">
    <property type="term" value="F:ATPase binding"/>
    <property type="evidence" value="ECO:0007669"/>
    <property type="project" value="TreeGrafter"/>
</dbReference>
<protein>
    <recommendedName>
        <fullName evidence="11">V-type ATP synthase subunit I</fullName>
    </recommendedName>
</protein>
<dbReference type="GO" id="GO:0046961">
    <property type="term" value="F:proton-transporting ATPase activity, rotational mechanism"/>
    <property type="evidence" value="ECO:0007669"/>
    <property type="project" value="InterPro"/>
</dbReference>
<feature type="transmembrane region" description="Helical" evidence="9">
    <location>
        <begin position="321"/>
        <end position="343"/>
    </location>
</feature>
<evidence type="ECO:0000256" key="2">
    <source>
        <dbReference type="ARBA" id="ARBA00009904"/>
    </source>
</evidence>
<evidence type="ECO:0000256" key="9">
    <source>
        <dbReference type="SAM" id="Phobius"/>
    </source>
</evidence>
<dbReference type="GO" id="GO:0007035">
    <property type="term" value="P:vacuolar acidification"/>
    <property type="evidence" value="ECO:0007669"/>
    <property type="project" value="TreeGrafter"/>
</dbReference>
<feature type="non-terminal residue" evidence="10">
    <location>
        <position position="1"/>
    </location>
</feature>
<dbReference type="Pfam" id="PF01496">
    <property type="entry name" value="V_ATPase_I"/>
    <property type="match status" value="1"/>
</dbReference>
<proteinExistence type="inferred from homology"/>
<feature type="transmembrane region" description="Helical" evidence="9">
    <location>
        <begin position="464"/>
        <end position="482"/>
    </location>
</feature>
<keyword evidence="6" id="KW-0406">Ion transport</keyword>
<feature type="transmembrane region" description="Helical" evidence="9">
    <location>
        <begin position="441"/>
        <end position="457"/>
    </location>
</feature>
<evidence type="ECO:0000313" key="10">
    <source>
        <dbReference type="EMBL" id="GAG74446.1"/>
    </source>
</evidence>
<keyword evidence="7 9" id="KW-0472">Membrane</keyword>
<gene>
    <name evidence="10" type="ORF">S01H4_06513</name>
</gene>
<feature type="coiled-coil region" evidence="8">
    <location>
        <begin position="22"/>
        <end position="66"/>
    </location>
</feature>
<evidence type="ECO:0000256" key="5">
    <source>
        <dbReference type="ARBA" id="ARBA00022989"/>
    </source>
</evidence>
<dbReference type="PANTHER" id="PTHR11629">
    <property type="entry name" value="VACUOLAR PROTON ATPASES"/>
    <property type="match status" value="1"/>
</dbReference>
<comment type="similarity">
    <text evidence="2">Belongs to the V-ATPase 116 kDa subunit family.</text>
</comment>
<comment type="caution">
    <text evidence="10">The sequence shown here is derived from an EMBL/GenBank/DDBJ whole genome shotgun (WGS) entry which is preliminary data.</text>
</comment>
<dbReference type="AlphaFoldDB" id="X1BQN1"/>
<dbReference type="InterPro" id="IPR002490">
    <property type="entry name" value="V-ATPase_116kDa_su"/>
</dbReference>
<feature type="transmembrane region" description="Helical" evidence="9">
    <location>
        <begin position="283"/>
        <end position="309"/>
    </location>
</feature>
<feature type="transmembrane region" description="Helical" evidence="9">
    <location>
        <begin position="416"/>
        <end position="435"/>
    </location>
</feature>
<evidence type="ECO:0000256" key="1">
    <source>
        <dbReference type="ARBA" id="ARBA00004141"/>
    </source>
</evidence>
<organism evidence="10">
    <name type="scientific">marine sediment metagenome</name>
    <dbReference type="NCBI Taxonomy" id="412755"/>
    <lineage>
        <taxon>unclassified sequences</taxon>
        <taxon>metagenomes</taxon>
        <taxon>ecological metagenomes</taxon>
    </lineage>
</organism>
<evidence type="ECO:0000256" key="8">
    <source>
        <dbReference type="SAM" id="Coils"/>
    </source>
</evidence>
<sequence>LVTPDNVYDYKKLPSLFFQYDYKKIYESCKELDVDLKNLKNRENHLKNLQENLEEWKELDIKVEDLEGTKNTKIIVGTIPSKDFISCIEEIIKIGKEIEIIKITEDNKQCKIMILSISEYYISINKVLNKYNFNSFKFPLEYSETPKYILEEISGELKNIEEKREIIFEECKKLYRENLSLYLAFDYLSILKNKKDIEKYIKQTEKVIIIEGWILKKELNGLKNILYKKFKELEIVFSDPKESDDIPVALKNNKFVEPFESVTELYGIPKYKEFDPTPLFAPFYFIFFGMCLSDAGYGLVIAVLSYLALKKFKFEGMVKKFFGLFFLGGLSTFIMGAIMGSWMGDTLNYLPKNILFIKTFLIDAISLLDPIKNPMPFLLISLSLGVIQIYTGFIIKFIANIKENKVKTGLMDQGSWLLLISGILLYIIANTIGSLAEYEIITKYIILAGLLSLVITQGRSNKNIILKAAGGVISLYNLIGYFSDILSYSRLFALGLSTAVLAVVVNNFVMLFKD</sequence>
<dbReference type="PANTHER" id="PTHR11629:SF63">
    <property type="entry name" value="V-TYPE PROTON ATPASE SUBUNIT A"/>
    <property type="match status" value="1"/>
</dbReference>
<feature type="transmembrane region" description="Helical" evidence="9">
    <location>
        <begin position="488"/>
        <end position="512"/>
    </location>
</feature>
<evidence type="ECO:0000256" key="7">
    <source>
        <dbReference type="ARBA" id="ARBA00023136"/>
    </source>
</evidence>
<dbReference type="GO" id="GO:0033179">
    <property type="term" value="C:proton-transporting V-type ATPase, V0 domain"/>
    <property type="evidence" value="ECO:0007669"/>
    <property type="project" value="InterPro"/>
</dbReference>
<evidence type="ECO:0000256" key="4">
    <source>
        <dbReference type="ARBA" id="ARBA00022692"/>
    </source>
</evidence>
<keyword evidence="8" id="KW-0175">Coiled coil</keyword>
<evidence type="ECO:0008006" key="11">
    <source>
        <dbReference type="Google" id="ProtNLM"/>
    </source>
</evidence>
<dbReference type="EMBL" id="BART01002018">
    <property type="protein sequence ID" value="GAG74446.1"/>
    <property type="molecule type" value="Genomic_DNA"/>
</dbReference>
<keyword evidence="4 9" id="KW-0812">Transmembrane</keyword>
<name>X1BQN1_9ZZZZ</name>
<feature type="coiled-coil region" evidence="8">
    <location>
        <begin position="150"/>
        <end position="177"/>
    </location>
</feature>
<keyword evidence="3" id="KW-0813">Transport</keyword>
<evidence type="ECO:0000256" key="6">
    <source>
        <dbReference type="ARBA" id="ARBA00023065"/>
    </source>
</evidence>
<dbReference type="GO" id="GO:0016471">
    <property type="term" value="C:vacuolar proton-transporting V-type ATPase complex"/>
    <property type="evidence" value="ECO:0007669"/>
    <property type="project" value="TreeGrafter"/>
</dbReference>
<keyword evidence="5 9" id="KW-1133">Transmembrane helix</keyword>